<evidence type="ECO:0000313" key="1">
    <source>
        <dbReference type="EMBL" id="CAA9514936.1"/>
    </source>
</evidence>
<dbReference type="AlphaFoldDB" id="A0A6J4T617"/>
<sequence length="121" mass="12918">MARRSAALLLLLVAGCAAPRELRPEPRFFAYGSDPGWTLTIARGRIRLAAAPNLTVDAPAVPPALVGSTLRYWVAGIVIDVERRTCRDRRSGLAFSDTVRVAAGERSFAGCGGARLPLLDT</sequence>
<name>A0A6J4T617_9SPHN</name>
<accession>A0A6J4T617</accession>
<protein>
    <submittedName>
        <fullName evidence="1">Uncharacterized protein</fullName>
    </submittedName>
</protein>
<gene>
    <name evidence="1" type="ORF">AVDCRST_MAG39-2268</name>
</gene>
<dbReference type="EMBL" id="CADCVW010000094">
    <property type="protein sequence ID" value="CAA9514936.1"/>
    <property type="molecule type" value="Genomic_DNA"/>
</dbReference>
<organism evidence="1">
    <name type="scientific">uncultured Sphingomonadaceae bacterium</name>
    <dbReference type="NCBI Taxonomy" id="169976"/>
    <lineage>
        <taxon>Bacteria</taxon>
        <taxon>Pseudomonadati</taxon>
        <taxon>Pseudomonadota</taxon>
        <taxon>Alphaproteobacteria</taxon>
        <taxon>Sphingomonadales</taxon>
        <taxon>Sphingomonadaceae</taxon>
        <taxon>environmental samples</taxon>
    </lineage>
</organism>
<reference evidence="1" key="1">
    <citation type="submission" date="2020-02" db="EMBL/GenBank/DDBJ databases">
        <authorList>
            <person name="Meier V. D."/>
        </authorList>
    </citation>
    <scope>NUCLEOTIDE SEQUENCE</scope>
    <source>
        <strain evidence="1">AVDCRST_MAG39</strain>
    </source>
</reference>
<proteinExistence type="predicted"/>
<dbReference type="PROSITE" id="PS51257">
    <property type="entry name" value="PROKAR_LIPOPROTEIN"/>
    <property type="match status" value="1"/>
</dbReference>